<dbReference type="OrthoDB" id="3628502at2"/>
<dbReference type="Proteomes" id="UP000293342">
    <property type="component" value="Unassembled WGS sequence"/>
</dbReference>
<keyword evidence="3" id="KW-1185">Reference proteome</keyword>
<proteinExistence type="predicted"/>
<dbReference type="RefSeq" id="WP_131516913.1">
    <property type="nucleotide sequence ID" value="NZ_SJKD01000007.1"/>
</dbReference>
<feature type="chain" id="PRO_5020190543" evidence="1">
    <location>
        <begin position="30"/>
        <end position="321"/>
    </location>
</feature>
<sequence>MRSRRFVRRLVAGALVLMVTAGAVPSAVAAGNDRDGATGVMRVAGAGGGTLGPEWGADFAGDPVRFEIDGRATDPLHPSGTFHVVHRKPDGRLLAEFSGRITSLKAVDEVAVVTGVIDAADNPGLPLEMVGKNISLTVYDGGRQDRISWIWGFFGAPVSLLQGTAPTFPLTEGGFQVHGARPAPGTRPTVAVKAAETGTTVAALLGDSTLRFQLAARVPVGGNPTEVQGDFHFSDRRGSGVDVEGRINCLVAGGPVAVATGVVTASNDPAKVGKPVSFSLKDGRIDRLGWIWGFAADAPQIVDCQSVVPSYAPSWGGLVVR</sequence>
<keyword evidence="1" id="KW-0732">Signal</keyword>
<protein>
    <submittedName>
        <fullName evidence="2">Uncharacterized protein</fullName>
    </submittedName>
</protein>
<reference evidence="2 3" key="1">
    <citation type="submission" date="2019-02" db="EMBL/GenBank/DDBJ databases">
        <title>Kribbella capetownensis sp. nov. and Kribbella speibonae sp. nov., isolated from soil.</title>
        <authorList>
            <person name="Curtis S.M."/>
            <person name="Norton I."/>
            <person name="Everest G.J."/>
            <person name="Meyers P.R."/>
        </authorList>
    </citation>
    <scope>NUCLEOTIDE SEQUENCE [LARGE SCALE GENOMIC DNA]</scope>
    <source>
        <strain evidence="2 3">YM53</strain>
    </source>
</reference>
<feature type="signal peptide" evidence="1">
    <location>
        <begin position="1"/>
        <end position="29"/>
    </location>
</feature>
<name>A0A4R0JUD6_9ACTN</name>
<dbReference type="EMBL" id="SJKD01000007">
    <property type="protein sequence ID" value="TCC45815.1"/>
    <property type="molecule type" value="Genomic_DNA"/>
</dbReference>
<gene>
    <name evidence="2" type="ORF">E0H75_29300</name>
</gene>
<evidence type="ECO:0000256" key="1">
    <source>
        <dbReference type="SAM" id="SignalP"/>
    </source>
</evidence>
<dbReference type="AlphaFoldDB" id="A0A4R0JUD6"/>
<organism evidence="2 3">
    <name type="scientific">Kribbella capetownensis</name>
    <dbReference type="NCBI Taxonomy" id="1572659"/>
    <lineage>
        <taxon>Bacteria</taxon>
        <taxon>Bacillati</taxon>
        <taxon>Actinomycetota</taxon>
        <taxon>Actinomycetes</taxon>
        <taxon>Propionibacteriales</taxon>
        <taxon>Kribbellaceae</taxon>
        <taxon>Kribbella</taxon>
    </lineage>
</organism>
<evidence type="ECO:0000313" key="2">
    <source>
        <dbReference type="EMBL" id="TCC45815.1"/>
    </source>
</evidence>
<accession>A0A4R0JUD6</accession>
<evidence type="ECO:0000313" key="3">
    <source>
        <dbReference type="Proteomes" id="UP000293342"/>
    </source>
</evidence>
<comment type="caution">
    <text evidence="2">The sequence shown here is derived from an EMBL/GenBank/DDBJ whole genome shotgun (WGS) entry which is preliminary data.</text>
</comment>